<evidence type="ECO:0000256" key="3">
    <source>
        <dbReference type="ARBA" id="ARBA00022481"/>
    </source>
</evidence>
<dbReference type="CDD" id="cd11386">
    <property type="entry name" value="MCP_signal"/>
    <property type="match status" value="1"/>
</dbReference>
<dbReference type="InterPro" id="IPR004089">
    <property type="entry name" value="MCPsignal_dom"/>
</dbReference>
<evidence type="ECO:0000256" key="8">
    <source>
        <dbReference type="PROSITE-ProRule" id="PRU00284"/>
    </source>
</evidence>
<dbReference type="PRINTS" id="PR00260">
    <property type="entry name" value="CHEMTRNSDUCR"/>
</dbReference>
<feature type="transmembrane region" description="Helical" evidence="9">
    <location>
        <begin position="12"/>
        <end position="31"/>
    </location>
</feature>
<proteinExistence type="inferred from homology"/>
<dbReference type="SMART" id="SM00304">
    <property type="entry name" value="HAMP"/>
    <property type="match status" value="1"/>
</dbReference>
<evidence type="ECO:0000256" key="6">
    <source>
        <dbReference type="ARBA" id="ARBA00023136"/>
    </source>
</evidence>
<keyword evidence="5 9" id="KW-1133">Transmembrane helix</keyword>
<dbReference type="SMART" id="SM01049">
    <property type="entry name" value="Cache_2"/>
    <property type="match status" value="1"/>
</dbReference>
<keyword evidence="8" id="KW-0807">Transducer</keyword>
<dbReference type="EMBL" id="JBHTBX010000002">
    <property type="protein sequence ID" value="MFC7433930.1"/>
    <property type="molecule type" value="Genomic_DNA"/>
</dbReference>
<dbReference type="Gene3D" id="3.30.450.20">
    <property type="entry name" value="PAS domain"/>
    <property type="match status" value="1"/>
</dbReference>
<dbReference type="PANTHER" id="PTHR43531:SF14">
    <property type="entry name" value="METHYL-ACCEPTING CHEMOTAXIS PROTEIN I-RELATED"/>
    <property type="match status" value="1"/>
</dbReference>
<dbReference type="PROSITE" id="PS50885">
    <property type="entry name" value="HAMP"/>
    <property type="match status" value="1"/>
</dbReference>
<comment type="caution">
    <text evidence="12">The sequence shown here is derived from an EMBL/GenBank/DDBJ whole genome shotgun (WGS) entry which is preliminary data.</text>
</comment>
<dbReference type="Pfam" id="PF17200">
    <property type="entry name" value="sCache_2"/>
    <property type="match status" value="1"/>
</dbReference>
<feature type="domain" description="HAMP" evidence="11">
    <location>
        <begin position="214"/>
        <end position="267"/>
    </location>
</feature>
<evidence type="ECO:0000313" key="13">
    <source>
        <dbReference type="Proteomes" id="UP001596495"/>
    </source>
</evidence>
<evidence type="ECO:0000256" key="1">
    <source>
        <dbReference type="ARBA" id="ARBA00004651"/>
    </source>
</evidence>
<feature type="transmembrane region" description="Helical" evidence="9">
    <location>
        <begin position="187"/>
        <end position="208"/>
    </location>
</feature>
<comment type="similarity">
    <text evidence="7">Belongs to the methyl-accepting chemotaxis (MCP) protein family.</text>
</comment>
<evidence type="ECO:0000256" key="4">
    <source>
        <dbReference type="ARBA" id="ARBA00022692"/>
    </source>
</evidence>
<keyword evidence="6 9" id="KW-0472">Membrane</keyword>
<evidence type="ECO:0000256" key="7">
    <source>
        <dbReference type="ARBA" id="ARBA00029447"/>
    </source>
</evidence>
<evidence type="ECO:0000256" key="5">
    <source>
        <dbReference type="ARBA" id="ARBA00022989"/>
    </source>
</evidence>
<keyword evidence="4 9" id="KW-0812">Transmembrane</keyword>
<dbReference type="InterPro" id="IPR051310">
    <property type="entry name" value="MCP_chemotaxis"/>
</dbReference>
<dbReference type="SMART" id="SM00283">
    <property type="entry name" value="MA"/>
    <property type="match status" value="1"/>
</dbReference>
<evidence type="ECO:0000256" key="9">
    <source>
        <dbReference type="SAM" id="Phobius"/>
    </source>
</evidence>
<dbReference type="CDD" id="cd06225">
    <property type="entry name" value="HAMP"/>
    <property type="match status" value="1"/>
</dbReference>
<dbReference type="PROSITE" id="PS50111">
    <property type="entry name" value="CHEMOTAXIS_TRANSDUC_2"/>
    <property type="match status" value="1"/>
</dbReference>
<protein>
    <submittedName>
        <fullName evidence="12">Methyl-accepting chemotaxis protein</fullName>
    </submittedName>
</protein>
<keyword evidence="2" id="KW-1003">Cell membrane</keyword>
<dbReference type="Pfam" id="PF00672">
    <property type="entry name" value="HAMP"/>
    <property type="match status" value="1"/>
</dbReference>
<name>A0ABW2R777_9BURK</name>
<accession>A0ABW2R777</accession>
<sequence>MKYLLQKLSIVAKLRLMAAMGIGALVFVALLEGYDAYQQGYAQRENATRQTVEIAHGVLAWAHGQQQAGQLDQAAAQALAKDALSKLRYSGNEYFWVNDMHPRVVMHPIRPELNGQDVTENRDPTGKPLFQAFVQKVRSDGAGFVTYMWPKPGKSEPVEKISYVKGFEPWGWVVGSGIYIDDLNDELMAYIGKLSLIVGVALVVTIMLTRSVSLSIVRGLNKAVRVAQAIAKGDLTQDIKVRGGKDEIGLLMQSMAEMTVNLRRMVGMVQDSAHSMETAATQIAAGNADLSGRTEQTASNLEETAAAMAEINDTVTRNAEAAAQASQISGAASRSAEAGNQAVKDVVTTMTDITNSSRRIADITGVIDGIAFQTNILALNAAVEAARAGEHGRGFAVVASEVRSLATRSAEAAKEIKQLIGESVERVEAGGQQVSSAGQTMSQIVASVHELAGLLEQIQMANREQATGLGEVNLAVSNLDQMTQQNSALVEESAAAAASLRDQATHLLEAVKVFRLA</sequence>
<evidence type="ECO:0000313" key="12">
    <source>
        <dbReference type="EMBL" id="MFC7433930.1"/>
    </source>
</evidence>
<dbReference type="RefSeq" id="WP_382254577.1">
    <property type="nucleotide sequence ID" value="NZ_JBHTBX010000002.1"/>
</dbReference>
<feature type="domain" description="Methyl-accepting transducer" evidence="10">
    <location>
        <begin position="272"/>
        <end position="501"/>
    </location>
</feature>
<dbReference type="InterPro" id="IPR004090">
    <property type="entry name" value="Chemotax_Me-accpt_rcpt"/>
</dbReference>
<evidence type="ECO:0000256" key="2">
    <source>
        <dbReference type="ARBA" id="ARBA00022475"/>
    </source>
</evidence>
<keyword evidence="13" id="KW-1185">Reference proteome</keyword>
<organism evidence="12 13">
    <name type="scientific">Hydrogenophaga bisanensis</name>
    <dbReference type="NCBI Taxonomy" id="439611"/>
    <lineage>
        <taxon>Bacteria</taxon>
        <taxon>Pseudomonadati</taxon>
        <taxon>Pseudomonadota</taxon>
        <taxon>Betaproteobacteria</taxon>
        <taxon>Burkholderiales</taxon>
        <taxon>Comamonadaceae</taxon>
        <taxon>Hydrogenophaga</taxon>
    </lineage>
</organism>
<comment type="subcellular location">
    <subcellularLocation>
        <location evidence="1">Cell membrane</location>
        <topology evidence="1">Multi-pass membrane protein</topology>
    </subcellularLocation>
</comment>
<dbReference type="PANTHER" id="PTHR43531">
    <property type="entry name" value="PROTEIN ICFG"/>
    <property type="match status" value="1"/>
</dbReference>
<dbReference type="Proteomes" id="UP001596495">
    <property type="component" value="Unassembled WGS sequence"/>
</dbReference>
<dbReference type="SUPFAM" id="SSF58104">
    <property type="entry name" value="Methyl-accepting chemotaxis protein (MCP) signaling domain"/>
    <property type="match status" value="1"/>
</dbReference>
<evidence type="ECO:0000259" key="10">
    <source>
        <dbReference type="PROSITE" id="PS50111"/>
    </source>
</evidence>
<keyword evidence="3" id="KW-0488">Methylation</keyword>
<evidence type="ECO:0000259" key="11">
    <source>
        <dbReference type="PROSITE" id="PS50885"/>
    </source>
</evidence>
<reference evidence="13" key="1">
    <citation type="journal article" date="2019" name="Int. J. Syst. Evol. Microbiol.">
        <title>The Global Catalogue of Microorganisms (GCM) 10K type strain sequencing project: providing services to taxonomists for standard genome sequencing and annotation.</title>
        <authorList>
            <consortium name="The Broad Institute Genomics Platform"/>
            <consortium name="The Broad Institute Genome Sequencing Center for Infectious Disease"/>
            <person name="Wu L."/>
            <person name="Ma J."/>
        </authorList>
    </citation>
    <scope>NUCLEOTIDE SEQUENCE [LARGE SCALE GENOMIC DNA]</scope>
    <source>
        <strain evidence="13">CCUG 54518</strain>
    </source>
</reference>
<dbReference type="Pfam" id="PF00015">
    <property type="entry name" value="MCPsignal"/>
    <property type="match status" value="1"/>
</dbReference>
<dbReference type="Gene3D" id="1.10.287.950">
    <property type="entry name" value="Methyl-accepting chemotaxis protein"/>
    <property type="match status" value="1"/>
</dbReference>
<gene>
    <name evidence="12" type="ORF">ACFQNJ_05335</name>
</gene>
<dbReference type="InterPro" id="IPR033480">
    <property type="entry name" value="sCache_2"/>
</dbReference>
<dbReference type="InterPro" id="IPR003660">
    <property type="entry name" value="HAMP_dom"/>
</dbReference>